<dbReference type="GO" id="GO:0050660">
    <property type="term" value="F:flavin adenine dinucleotide binding"/>
    <property type="evidence" value="ECO:0007669"/>
    <property type="project" value="InterPro"/>
</dbReference>
<dbReference type="GO" id="GO:0008115">
    <property type="term" value="F:sarcosine oxidase activity"/>
    <property type="evidence" value="ECO:0007669"/>
    <property type="project" value="TreeGrafter"/>
</dbReference>
<dbReference type="InterPro" id="IPR006076">
    <property type="entry name" value="FAD-dep_OxRdtase"/>
</dbReference>
<dbReference type="PANTHER" id="PTHR10961:SF7">
    <property type="entry name" value="FAD DEPENDENT OXIDOREDUCTASE DOMAIN-CONTAINING PROTEIN"/>
    <property type="match status" value="1"/>
</dbReference>
<dbReference type="SUPFAM" id="SSF51905">
    <property type="entry name" value="FAD/NAD(P)-binding domain"/>
    <property type="match status" value="1"/>
</dbReference>
<accession>A0A917M4T1</accession>
<feature type="domain" description="FAD dependent oxidoreductase" evidence="5">
    <location>
        <begin position="7"/>
        <end position="358"/>
    </location>
</feature>
<keyword evidence="3" id="KW-0274">FAD</keyword>
<dbReference type="Proteomes" id="UP000600247">
    <property type="component" value="Unassembled WGS sequence"/>
</dbReference>
<comment type="caution">
    <text evidence="6">The sequence shown here is derived from an EMBL/GenBank/DDBJ whole genome shotgun (WGS) entry which is preliminary data.</text>
</comment>
<dbReference type="NCBIfam" id="NF008425">
    <property type="entry name" value="PRK11259.1"/>
    <property type="match status" value="1"/>
</dbReference>
<dbReference type="GO" id="GO:0005829">
    <property type="term" value="C:cytosol"/>
    <property type="evidence" value="ECO:0007669"/>
    <property type="project" value="TreeGrafter"/>
</dbReference>
<proteinExistence type="predicted"/>
<gene>
    <name evidence="6" type="primary">solA</name>
    <name evidence="6" type="ORF">GCM10010918_37470</name>
</gene>
<dbReference type="EMBL" id="BMHY01000007">
    <property type="protein sequence ID" value="GGG77312.1"/>
    <property type="molecule type" value="Genomic_DNA"/>
</dbReference>
<evidence type="ECO:0000256" key="2">
    <source>
        <dbReference type="ARBA" id="ARBA00022630"/>
    </source>
</evidence>
<dbReference type="AlphaFoldDB" id="A0A917M4T1"/>
<protein>
    <submittedName>
        <fullName evidence="6">N-methyltryptophan oxidase</fullName>
    </submittedName>
</protein>
<dbReference type="InterPro" id="IPR045170">
    <property type="entry name" value="MTOX"/>
</dbReference>
<organism evidence="6 7">
    <name type="scientific">Paenibacillus radicis</name>
    <name type="common">ex Gao et al. 2016</name>
    <dbReference type="NCBI Taxonomy" id="1737354"/>
    <lineage>
        <taxon>Bacteria</taxon>
        <taxon>Bacillati</taxon>
        <taxon>Bacillota</taxon>
        <taxon>Bacilli</taxon>
        <taxon>Bacillales</taxon>
        <taxon>Paenibacillaceae</taxon>
        <taxon>Paenibacillus</taxon>
    </lineage>
</organism>
<name>A0A917M4T1_9BACL</name>
<reference evidence="6 7" key="1">
    <citation type="journal article" date="2014" name="Int. J. Syst. Evol. Microbiol.">
        <title>Complete genome sequence of Corynebacterium casei LMG S-19264T (=DSM 44701T), isolated from a smear-ripened cheese.</title>
        <authorList>
            <consortium name="US DOE Joint Genome Institute (JGI-PGF)"/>
            <person name="Walter F."/>
            <person name="Albersmeier A."/>
            <person name="Kalinowski J."/>
            <person name="Ruckert C."/>
        </authorList>
    </citation>
    <scope>NUCLEOTIDE SEQUENCE [LARGE SCALE GENOMIC DNA]</scope>
    <source>
        <strain evidence="6 7">CGMCC 1.15286</strain>
    </source>
</reference>
<dbReference type="SUPFAM" id="SSF54373">
    <property type="entry name" value="FAD-linked reductases, C-terminal domain"/>
    <property type="match status" value="1"/>
</dbReference>
<evidence type="ECO:0000256" key="3">
    <source>
        <dbReference type="ARBA" id="ARBA00022827"/>
    </source>
</evidence>
<keyword evidence="7" id="KW-1185">Reference proteome</keyword>
<evidence type="ECO:0000259" key="5">
    <source>
        <dbReference type="Pfam" id="PF01266"/>
    </source>
</evidence>
<sequence length="382" mass="41469">MSTASYDVIVVGAGSMGMSAGYHLASRGARTLLIDAFDPPHNNGSHHGEPRLIRHAYSGGAIYTELALRSHELWNELEDASGEKLLVQSGVINMGSPGVYSLEDKRDRSAAFNVEIEYLDADEIQKRWPGIQLPEHYQGLYEPKAGYLFSERCVAAYRKQALAAGAELLVNTLIRHIEADGEGVAVHTPSGIIRAGKVIVSAGAWFKTLEPFITLPIRPVRKTVGWFESAETLFNESVFPGFTLGTENGGYYGFPSIGGAGVKIGRHDTGVPWLPGEEVKPFGSYPEDEGDIRRALETFMPQAAGKLLRGAVCKYEFTPDEDFIIDVHPEQPNVLLAGGFSGHGFKFSSAVGELLADLALDGSTKRDIGLFSLARFQQAPSR</sequence>
<dbReference type="InterPro" id="IPR036188">
    <property type="entry name" value="FAD/NAD-bd_sf"/>
</dbReference>
<keyword evidence="4" id="KW-0560">Oxidoreductase</keyword>
<evidence type="ECO:0000256" key="1">
    <source>
        <dbReference type="ARBA" id="ARBA00001974"/>
    </source>
</evidence>
<evidence type="ECO:0000313" key="7">
    <source>
        <dbReference type="Proteomes" id="UP000600247"/>
    </source>
</evidence>
<dbReference type="Gene3D" id="3.50.50.60">
    <property type="entry name" value="FAD/NAD(P)-binding domain"/>
    <property type="match status" value="1"/>
</dbReference>
<dbReference type="Gene3D" id="3.30.9.10">
    <property type="entry name" value="D-Amino Acid Oxidase, subunit A, domain 2"/>
    <property type="match status" value="1"/>
</dbReference>
<evidence type="ECO:0000313" key="6">
    <source>
        <dbReference type="EMBL" id="GGG77312.1"/>
    </source>
</evidence>
<comment type="cofactor">
    <cofactor evidence="1">
        <name>FAD</name>
        <dbReference type="ChEBI" id="CHEBI:57692"/>
    </cofactor>
</comment>
<dbReference type="Pfam" id="PF01266">
    <property type="entry name" value="DAO"/>
    <property type="match status" value="1"/>
</dbReference>
<keyword evidence="2" id="KW-0285">Flavoprotein</keyword>
<dbReference type="PANTHER" id="PTHR10961">
    <property type="entry name" value="PEROXISOMAL SARCOSINE OXIDASE"/>
    <property type="match status" value="1"/>
</dbReference>
<evidence type="ECO:0000256" key="4">
    <source>
        <dbReference type="ARBA" id="ARBA00023002"/>
    </source>
</evidence>